<organism evidence="2 3">
    <name type="scientific">Winogradskyella eximia</name>
    <dbReference type="NCBI Taxonomy" id="262006"/>
    <lineage>
        <taxon>Bacteria</taxon>
        <taxon>Pseudomonadati</taxon>
        <taxon>Bacteroidota</taxon>
        <taxon>Flavobacteriia</taxon>
        <taxon>Flavobacteriales</taxon>
        <taxon>Flavobacteriaceae</taxon>
        <taxon>Winogradskyella</taxon>
    </lineage>
</organism>
<reference evidence="2 3" key="1">
    <citation type="submission" date="2018-07" db="EMBL/GenBank/DDBJ databases">
        <title>Genomic Encyclopedia of Type Strains, Phase III (KMG-III): the genomes of soil and plant-associated and newly described type strains.</title>
        <authorList>
            <person name="Whitman W."/>
        </authorList>
    </citation>
    <scope>NUCLEOTIDE SEQUENCE [LARGE SCALE GENOMIC DNA]</scope>
    <source>
        <strain evidence="2 3">CECT 7946</strain>
    </source>
</reference>
<keyword evidence="1" id="KW-0472">Membrane</keyword>
<keyword evidence="1" id="KW-1133">Transmembrane helix</keyword>
<proteinExistence type="predicted"/>
<protein>
    <submittedName>
        <fullName evidence="2">Uncharacterized protein</fullName>
    </submittedName>
</protein>
<accession>A0A3D9GPL5</accession>
<dbReference type="Proteomes" id="UP000256980">
    <property type="component" value="Unassembled WGS sequence"/>
</dbReference>
<dbReference type="AlphaFoldDB" id="A0A3D9GPL5"/>
<evidence type="ECO:0000256" key="1">
    <source>
        <dbReference type="SAM" id="Phobius"/>
    </source>
</evidence>
<evidence type="ECO:0000313" key="2">
    <source>
        <dbReference type="EMBL" id="RED37919.1"/>
    </source>
</evidence>
<evidence type="ECO:0000313" key="3">
    <source>
        <dbReference type="Proteomes" id="UP000256980"/>
    </source>
</evidence>
<dbReference type="EMBL" id="QRDV01000014">
    <property type="protein sequence ID" value="RED37919.1"/>
    <property type="molecule type" value="Genomic_DNA"/>
</dbReference>
<comment type="caution">
    <text evidence="2">The sequence shown here is derived from an EMBL/GenBank/DDBJ whole genome shotgun (WGS) entry which is preliminary data.</text>
</comment>
<keyword evidence="3" id="KW-1185">Reference proteome</keyword>
<gene>
    <name evidence="2" type="ORF">DFQ10_1145</name>
</gene>
<name>A0A3D9GPL5_9FLAO</name>
<feature type="transmembrane region" description="Helical" evidence="1">
    <location>
        <begin position="28"/>
        <end position="49"/>
    </location>
</feature>
<sequence length="57" mass="6349">MKLLQGFGYSILFILLGIYILNTNDSTIGKIIGTSCIVFFSGILLWAIYKKTKDSSK</sequence>
<keyword evidence="1" id="KW-0812">Transmembrane</keyword>
<feature type="transmembrane region" description="Helical" evidence="1">
    <location>
        <begin position="7"/>
        <end position="22"/>
    </location>
</feature>